<keyword evidence="7" id="KW-1185">Reference proteome</keyword>
<organism evidence="6 7">
    <name type="scientific">Corynebacterium tuberculostearicum</name>
    <dbReference type="NCBI Taxonomy" id="38304"/>
    <lineage>
        <taxon>Bacteria</taxon>
        <taxon>Bacillati</taxon>
        <taxon>Actinomycetota</taxon>
        <taxon>Actinomycetes</taxon>
        <taxon>Mycobacteriales</taxon>
        <taxon>Corynebacteriaceae</taxon>
        <taxon>Corynebacterium</taxon>
    </lineage>
</organism>
<dbReference type="RefSeq" id="WP_200435371.1">
    <property type="nucleotide sequence ID" value="NZ_JAEHFL010000002.1"/>
</dbReference>
<feature type="transmembrane region" description="Helical" evidence="5">
    <location>
        <begin position="302"/>
        <end position="325"/>
    </location>
</feature>
<comment type="caution">
    <text evidence="6">The sequence shown here is derived from an EMBL/GenBank/DDBJ whole genome shotgun (WGS) entry which is preliminary data.</text>
</comment>
<evidence type="ECO:0000256" key="3">
    <source>
        <dbReference type="ARBA" id="ARBA00022989"/>
    </source>
</evidence>
<dbReference type="InterPro" id="IPR007941">
    <property type="entry name" value="DUF726"/>
</dbReference>
<proteinExistence type="predicted"/>
<dbReference type="InterPro" id="IPR029058">
    <property type="entry name" value="AB_hydrolase_fold"/>
</dbReference>
<sequence length="588" mass="61289">MAKKNSIESAAISFNSEDDGSFSCELRSNLGRVVHVARHGDVQSPEVEGDAELTGSPAIVDALWLAAVGQKESDDVEAQLPSVVAAVQEDFNFNNEFISPDDQRDFAAKAVKRAVKRQEGEVQELREQAIASAKLATTLAELMDTLSGETEEGWCSRCLTKSTHRKSKSKSVYVCESCGSATSHCTVPQCDNFAAAGLGLVALPAVCAEHLHQVPDFERLEHRIDDLTQWSELREFKAANVGRAAKFAAVGAGALVLGVAGGWVAAPMVGSAYGTTVLGLSGAAAHNAGLAALGFGSLASGGLGMAGGSMVVAAAGGLLGSAYGIKALNSYVGEDDSFDIQCVRKGSGTPVLIARGFTTEKKLDWRTEVKSVEAAYPDAPIYLVTWGSKEMRELAGFLAPGAGLAGGAVLKGMVKHAGKKLAKKATPAGLALGALDLVKNPWTVAVNRANKTALALAAIIQRSNLESVVLVGHSLGGRVMLNLATALAGAVGTENEVRVEAVHLLGAAIGQDTKWDSAGEALSGVVHNYHSQNDRVLGYLYPAAMGGRKPIGFEGLNAPFAVNHDVSEAVKSHSAYYENVQLARAAQD</sequence>
<evidence type="ECO:0000256" key="1">
    <source>
        <dbReference type="ARBA" id="ARBA00004141"/>
    </source>
</evidence>
<evidence type="ECO:0000313" key="7">
    <source>
        <dbReference type="Proteomes" id="UP000603369"/>
    </source>
</evidence>
<gene>
    <name evidence="6" type="ORF">JDP02_02520</name>
</gene>
<dbReference type="Pfam" id="PF05277">
    <property type="entry name" value="DUF726"/>
    <property type="match status" value="1"/>
</dbReference>
<evidence type="ECO:0000256" key="2">
    <source>
        <dbReference type="ARBA" id="ARBA00022692"/>
    </source>
</evidence>
<dbReference type="PANTHER" id="PTHR17920">
    <property type="entry name" value="TRANSMEMBRANE AND COILED-COIL DOMAIN-CONTAINING PROTEIN 4 TMCO4"/>
    <property type="match status" value="1"/>
</dbReference>
<dbReference type="Proteomes" id="UP000603369">
    <property type="component" value="Unassembled WGS sequence"/>
</dbReference>
<dbReference type="GO" id="GO:0016020">
    <property type="term" value="C:membrane"/>
    <property type="evidence" value="ECO:0007669"/>
    <property type="project" value="UniProtKB-SubCell"/>
</dbReference>
<dbReference type="SUPFAM" id="SSF53474">
    <property type="entry name" value="alpha/beta-Hydrolases"/>
    <property type="match status" value="1"/>
</dbReference>
<dbReference type="EMBL" id="JAEHFL010000002">
    <property type="protein sequence ID" value="MBK3427386.1"/>
    <property type="molecule type" value="Genomic_DNA"/>
</dbReference>
<evidence type="ECO:0000256" key="4">
    <source>
        <dbReference type="ARBA" id="ARBA00023136"/>
    </source>
</evidence>
<keyword evidence="2 5" id="KW-0812">Transmembrane</keyword>
<evidence type="ECO:0000256" key="5">
    <source>
        <dbReference type="SAM" id="Phobius"/>
    </source>
</evidence>
<dbReference type="AlphaFoldDB" id="A0A8I1L759"/>
<comment type="subcellular location">
    <subcellularLocation>
        <location evidence="1">Membrane</location>
        <topology evidence="1">Multi-pass membrane protein</topology>
    </subcellularLocation>
</comment>
<dbReference type="Gene3D" id="3.40.50.1820">
    <property type="entry name" value="alpha/beta hydrolase"/>
    <property type="match status" value="1"/>
</dbReference>
<reference evidence="6 7" key="1">
    <citation type="submission" date="2020-12" db="EMBL/GenBank/DDBJ databases">
        <title>Draft genome sequence of the commensal strain Corynebacterium tuberculostearicum MFP09/CIP 102622 isolated from human skin.</title>
        <authorList>
            <person name="Boukerb A.M."/>
            <person name="Janvier X."/>
            <person name="Feuilloley M.G.J."/>
            <person name="Groboillot A."/>
        </authorList>
    </citation>
    <scope>NUCLEOTIDE SEQUENCE [LARGE SCALE GENOMIC DNA]</scope>
    <source>
        <strain evidence="6 7">CIP 102622</strain>
    </source>
</reference>
<feature type="transmembrane region" description="Helical" evidence="5">
    <location>
        <begin position="272"/>
        <end position="295"/>
    </location>
</feature>
<keyword evidence="4 5" id="KW-0472">Membrane</keyword>
<evidence type="ECO:0000313" key="6">
    <source>
        <dbReference type="EMBL" id="MBK3427386.1"/>
    </source>
</evidence>
<keyword evidence="3 5" id="KW-1133">Transmembrane helix</keyword>
<dbReference type="PANTHER" id="PTHR17920:SF3">
    <property type="entry name" value="TRANSMEMBRANE AND COILED-COIL DOMAIN-CONTAINING PROTEIN 4"/>
    <property type="match status" value="1"/>
</dbReference>
<protein>
    <submittedName>
        <fullName evidence="6">DUF726 domain-containing protein</fullName>
    </submittedName>
</protein>
<feature type="transmembrane region" description="Helical" evidence="5">
    <location>
        <begin position="244"/>
        <end position="266"/>
    </location>
</feature>
<accession>A0A8I1L759</accession>
<name>A0A8I1L759_9CORY</name>